<comment type="caution">
    <text evidence="10">The sequence shown here is derived from an EMBL/GenBank/DDBJ whole genome shotgun (WGS) entry which is preliminary data.</text>
</comment>
<dbReference type="PANTHER" id="PTHR22974:SF21">
    <property type="entry name" value="DUAL SPECIFICITY PROTEIN KINASE TTK"/>
    <property type="match status" value="1"/>
</dbReference>
<feature type="coiled-coil region" evidence="7">
    <location>
        <begin position="357"/>
        <end position="394"/>
    </location>
</feature>
<evidence type="ECO:0000256" key="3">
    <source>
        <dbReference type="ARBA" id="ARBA00022741"/>
    </source>
</evidence>
<dbReference type="PROSITE" id="PS50011">
    <property type="entry name" value="PROTEIN_KINASE_DOM"/>
    <property type="match status" value="1"/>
</dbReference>
<dbReference type="GO" id="GO:0034501">
    <property type="term" value="P:protein localization to kinetochore"/>
    <property type="evidence" value="ECO:0007669"/>
    <property type="project" value="TreeGrafter"/>
</dbReference>
<reference evidence="10" key="1">
    <citation type="submission" date="2023-11" db="EMBL/GenBank/DDBJ databases">
        <authorList>
            <person name="De Vega J J."/>
            <person name="De Vega J J."/>
        </authorList>
    </citation>
    <scope>NUCLEOTIDE SEQUENCE</scope>
</reference>
<feature type="region of interest" description="Disordered" evidence="8">
    <location>
        <begin position="650"/>
        <end position="669"/>
    </location>
</feature>
<evidence type="ECO:0000256" key="2">
    <source>
        <dbReference type="ARBA" id="ARBA00022679"/>
    </source>
</evidence>
<dbReference type="Gene3D" id="3.30.200.20">
    <property type="entry name" value="Phosphorylase Kinase, domain 1"/>
    <property type="match status" value="1"/>
</dbReference>
<keyword evidence="4" id="KW-0418">Kinase</keyword>
<dbReference type="GO" id="GO:0005524">
    <property type="term" value="F:ATP binding"/>
    <property type="evidence" value="ECO:0007669"/>
    <property type="project" value="UniProtKB-UniRule"/>
</dbReference>
<dbReference type="FunFam" id="3.30.200.20:FF:000131">
    <property type="entry name" value="Dual specificity protein kinase TTK"/>
    <property type="match status" value="1"/>
</dbReference>
<dbReference type="PROSITE" id="PS00108">
    <property type="entry name" value="PROTEIN_KINASE_ST"/>
    <property type="match status" value="1"/>
</dbReference>
<keyword evidence="3 6" id="KW-0547">Nucleotide-binding</keyword>
<dbReference type="Proteomes" id="UP001295794">
    <property type="component" value="Unassembled WGS sequence"/>
</dbReference>
<dbReference type="GO" id="GO:0007094">
    <property type="term" value="P:mitotic spindle assembly checkpoint signaling"/>
    <property type="evidence" value="ECO:0007669"/>
    <property type="project" value="TreeGrafter"/>
</dbReference>
<feature type="compositionally biased region" description="Polar residues" evidence="8">
    <location>
        <begin position="217"/>
        <end position="232"/>
    </location>
</feature>
<evidence type="ECO:0000256" key="8">
    <source>
        <dbReference type="SAM" id="MobiDB-lite"/>
    </source>
</evidence>
<dbReference type="InterPro" id="IPR008271">
    <property type="entry name" value="Ser/Thr_kinase_AS"/>
</dbReference>
<dbReference type="GO" id="GO:0004712">
    <property type="term" value="F:protein serine/threonine/tyrosine kinase activity"/>
    <property type="evidence" value="ECO:0007669"/>
    <property type="project" value="TreeGrafter"/>
</dbReference>
<dbReference type="InterPro" id="IPR017441">
    <property type="entry name" value="Protein_kinase_ATP_BS"/>
</dbReference>
<dbReference type="PANTHER" id="PTHR22974">
    <property type="entry name" value="MIXED LINEAGE PROTEIN KINASE"/>
    <property type="match status" value="1"/>
</dbReference>
<dbReference type="EMBL" id="CAVNYO010000478">
    <property type="protein sequence ID" value="CAK5284207.1"/>
    <property type="molecule type" value="Genomic_DNA"/>
</dbReference>
<feature type="domain" description="Protein kinase" evidence="9">
    <location>
        <begin position="407"/>
        <end position="701"/>
    </location>
</feature>
<keyword evidence="1" id="KW-0723">Serine/threonine-protein kinase</keyword>
<evidence type="ECO:0000256" key="4">
    <source>
        <dbReference type="ARBA" id="ARBA00022777"/>
    </source>
</evidence>
<feature type="binding site" evidence="6">
    <location>
        <position position="435"/>
    </location>
    <ligand>
        <name>ATP</name>
        <dbReference type="ChEBI" id="CHEBI:30616"/>
    </ligand>
</feature>
<dbReference type="InterPro" id="IPR011009">
    <property type="entry name" value="Kinase-like_dom_sf"/>
</dbReference>
<keyword evidence="2" id="KW-0808">Transferase</keyword>
<dbReference type="AlphaFoldDB" id="A0AAD2I141"/>
<gene>
    <name evidence="10" type="ORF">MYCIT1_LOCUS37280</name>
</gene>
<keyword evidence="11" id="KW-1185">Reference proteome</keyword>
<dbReference type="InterPro" id="IPR000719">
    <property type="entry name" value="Prot_kinase_dom"/>
</dbReference>
<feature type="non-terminal residue" evidence="10">
    <location>
        <position position="1"/>
    </location>
</feature>
<proteinExistence type="predicted"/>
<dbReference type="Pfam" id="PF00069">
    <property type="entry name" value="Pkinase"/>
    <property type="match status" value="1"/>
</dbReference>
<evidence type="ECO:0000256" key="1">
    <source>
        <dbReference type="ARBA" id="ARBA00022527"/>
    </source>
</evidence>
<accession>A0AAD2I141</accession>
<dbReference type="FunFam" id="1.10.510.10:FF:000224">
    <property type="entry name" value="serine/threonine-protein kinase mph1 isoform X1"/>
    <property type="match status" value="1"/>
</dbReference>
<feature type="compositionally biased region" description="Basic and acidic residues" evidence="8">
    <location>
        <begin position="182"/>
        <end position="195"/>
    </location>
</feature>
<dbReference type="GO" id="GO:0005634">
    <property type="term" value="C:nucleus"/>
    <property type="evidence" value="ECO:0007669"/>
    <property type="project" value="TreeGrafter"/>
</dbReference>
<name>A0AAD2I141_9AGAR</name>
<evidence type="ECO:0000259" key="9">
    <source>
        <dbReference type="PROSITE" id="PS50011"/>
    </source>
</evidence>
<dbReference type="Gene3D" id="1.10.510.10">
    <property type="entry name" value="Transferase(Phosphotransferase) domain 1"/>
    <property type="match status" value="1"/>
</dbReference>
<feature type="compositionally biased region" description="Polar residues" evidence="8">
    <location>
        <begin position="157"/>
        <end position="173"/>
    </location>
</feature>
<evidence type="ECO:0000256" key="7">
    <source>
        <dbReference type="SAM" id="Coils"/>
    </source>
</evidence>
<feature type="compositionally biased region" description="Polar residues" evidence="8">
    <location>
        <begin position="54"/>
        <end position="76"/>
    </location>
</feature>
<dbReference type="InterPro" id="IPR027084">
    <property type="entry name" value="Mps1_cat"/>
</dbReference>
<dbReference type="GO" id="GO:0098813">
    <property type="term" value="P:nuclear chromosome segregation"/>
    <property type="evidence" value="ECO:0007669"/>
    <property type="project" value="UniProtKB-ARBA"/>
</dbReference>
<evidence type="ECO:0000256" key="6">
    <source>
        <dbReference type="PROSITE-ProRule" id="PRU10141"/>
    </source>
</evidence>
<feature type="compositionally biased region" description="Low complexity" evidence="8">
    <location>
        <begin position="251"/>
        <end position="287"/>
    </location>
</feature>
<keyword evidence="7" id="KW-0175">Coiled coil</keyword>
<keyword evidence="5 6" id="KW-0067">ATP-binding</keyword>
<dbReference type="CDD" id="cd14131">
    <property type="entry name" value="PKc_Mps1"/>
    <property type="match status" value="1"/>
</dbReference>
<organism evidence="10 11">
    <name type="scientific">Mycena citricolor</name>
    <dbReference type="NCBI Taxonomy" id="2018698"/>
    <lineage>
        <taxon>Eukaryota</taxon>
        <taxon>Fungi</taxon>
        <taxon>Dikarya</taxon>
        <taxon>Basidiomycota</taxon>
        <taxon>Agaricomycotina</taxon>
        <taxon>Agaricomycetes</taxon>
        <taxon>Agaricomycetidae</taxon>
        <taxon>Agaricales</taxon>
        <taxon>Marasmiineae</taxon>
        <taxon>Mycenaceae</taxon>
        <taxon>Mycena</taxon>
    </lineage>
</organism>
<dbReference type="GO" id="GO:0000776">
    <property type="term" value="C:kinetochore"/>
    <property type="evidence" value="ECO:0007669"/>
    <property type="project" value="TreeGrafter"/>
</dbReference>
<dbReference type="GO" id="GO:0004674">
    <property type="term" value="F:protein serine/threonine kinase activity"/>
    <property type="evidence" value="ECO:0007669"/>
    <property type="project" value="UniProtKB-KW"/>
</dbReference>
<feature type="compositionally biased region" description="Basic and acidic residues" evidence="8">
    <location>
        <begin position="320"/>
        <end position="345"/>
    </location>
</feature>
<evidence type="ECO:0000313" key="11">
    <source>
        <dbReference type="Proteomes" id="UP001295794"/>
    </source>
</evidence>
<feature type="region of interest" description="Disordered" evidence="8">
    <location>
        <begin position="29"/>
        <end position="345"/>
    </location>
</feature>
<dbReference type="SMART" id="SM00220">
    <property type="entry name" value="S_TKc"/>
    <property type="match status" value="1"/>
</dbReference>
<protein>
    <recommendedName>
        <fullName evidence="9">Protein kinase domain-containing protein</fullName>
    </recommendedName>
</protein>
<evidence type="ECO:0000256" key="5">
    <source>
        <dbReference type="ARBA" id="ARBA00022840"/>
    </source>
</evidence>
<feature type="compositionally biased region" description="Low complexity" evidence="8">
    <location>
        <begin position="121"/>
        <end position="132"/>
    </location>
</feature>
<feature type="compositionally biased region" description="Acidic residues" evidence="8">
    <location>
        <begin position="94"/>
        <end position="104"/>
    </location>
</feature>
<sequence length="767" mass="84810">ENVGEHPVSFPHPSASDAADEFAYAAVSTPGASGTKLQGPSRVVPNRSRVDAYSSRSQVSGIQRMQAGAQRTTSRLGVTRSVGRVEPIRVSEPAVEDTDTDDEPPAPYQSTSDALSRSRSRGSGSLGQSGSVRPRRSASLSDALTNEDDGPYYPNPTHYQGQSSSRPTTSLGFATSDAGGDGPRRVMMDERERASVEALTIQKKHANPGRLDDVQHDQLQTNDPHQRQSPSPTYGRPSRFTHKRRDSDTLRSVPNAASVSPSGSSMPGSRLSPTVRSLSSSGVSAAAAKHRRSGTAPEQPTTSGMLGPSGPSSALGRTWSGERESWGWENQPSKERETTRERERRPLQLTQQQLEAQQHIEAQRQQLQQQIQQQQQLQQQIQQQQQQLLLQQQQQATRTFVVNKKPYARLDMIGKGGTSRVFRVLSGANELYAIKRVSLDKTDAETMNGYMNEIALLKRLDGNQRIIRLIDSEVKPGPGGGKGHLFLVMECGEIDLARLVSEQAKEPLNMVWVAYYWQQMMQAVHVIHEEKIVHSDLKPANFVLVRGQIKLIDFGIANAIANDTTNIQRDHQVGTVNYMSPEAIELPDGMRRLKVGRASDVWSLGCILYQMIYGHPPFQHLSVYQKMKAIPDAEYAIDFPEYSTPVAAAKPASPALSTPPKKQEHLRRRVRPDVIESIKSCLRRNPKQRALIPELLEHDWLSVRDPPSAKDLLSEKETIITPYYMAQLLQYGISLGQNPNTDSSNEALLKEAERLVAELKSVQSGAS</sequence>
<dbReference type="GO" id="GO:0033316">
    <property type="term" value="P:meiotic spindle assembly checkpoint signaling"/>
    <property type="evidence" value="ECO:0007669"/>
    <property type="project" value="TreeGrafter"/>
</dbReference>
<evidence type="ECO:0000313" key="10">
    <source>
        <dbReference type="EMBL" id="CAK5284207.1"/>
    </source>
</evidence>
<dbReference type="SUPFAM" id="SSF56112">
    <property type="entry name" value="Protein kinase-like (PK-like)"/>
    <property type="match status" value="1"/>
</dbReference>
<dbReference type="PROSITE" id="PS00107">
    <property type="entry name" value="PROTEIN_KINASE_ATP"/>
    <property type="match status" value="1"/>
</dbReference>